<reference evidence="2 3" key="1">
    <citation type="submission" date="2019-11" db="EMBL/GenBank/DDBJ databases">
        <authorList>
            <person name="He Y."/>
        </authorList>
    </citation>
    <scope>NUCLEOTIDE SEQUENCE [LARGE SCALE GENOMIC DNA]</scope>
    <source>
        <strain evidence="2 3">SCSIO 58843</strain>
    </source>
</reference>
<dbReference type="KEGG" id="atq:GH723_13810"/>
<feature type="region of interest" description="Disordered" evidence="1">
    <location>
        <begin position="114"/>
        <end position="156"/>
    </location>
</feature>
<accession>A0A5Q2RNT3</accession>
<organism evidence="2 3">
    <name type="scientific">Actinomarinicola tropica</name>
    <dbReference type="NCBI Taxonomy" id="2789776"/>
    <lineage>
        <taxon>Bacteria</taxon>
        <taxon>Bacillati</taxon>
        <taxon>Actinomycetota</taxon>
        <taxon>Acidimicrobiia</taxon>
        <taxon>Acidimicrobiales</taxon>
        <taxon>Iamiaceae</taxon>
        <taxon>Actinomarinicola</taxon>
    </lineage>
</organism>
<evidence type="ECO:0000313" key="2">
    <source>
        <dbReference type="EMBL" id="QGG96086.1"/>
    </source>
</evidence>
<keyword evidence="3" id="KW-1185">Reference proteome</keyword>
<protein>
    <submittedName>
        <fullName evidence="2">Uncharacterized protein</fullName>
    </submittedName>
</protein>
<evidence type="ECO:0000313" key="3">
    <source>
        <dbReference type="Proteomes" id="UP000334019"/>
    </source>
</evidence>
<dbReference type="AlphaFoldDB" id="A0A5Q2RNT3"/>
<dbReference type="Proteomes" id="UP000334019">
    <property type="component" value="Chromosome"/>
</dbReference>
<dbReference type="EMBL" id="CP045851">
    <property type="protein sequence ID" value="QGG96086.1"/>
    <property type="molecule type" value="Genomic_DNA"/>
</dbReference>
<gene>
    <name evidence="2" type="ORF">GH723_13810</name>
</gene>
<proteinExistence type="predicted"/>
<feature type="compositionally biased region" description="Low complexity" evidence="1">
    <location>
        <begin position="120"/>
        <end position="129"/>
    </location>
</feature>
<name>A0A5Q2RNT3_9ACTN</name>
<dbReference type="PROSITE" id="PS51257">
    <property type="entry name" value="PROKAR_LIPOPROTEIN"/>
    <property type="match status" value="1"/>
</dbReference>
<sequence>MRRVGACVVAAALLASCSGDDDGGDDAADEASFCRLADENAPVSEAGAGVLRRMEELAPARLEDDVAVLRDLAERLEDHDADDPDALALEFEVRFSDEHVAARAAVDAFVKQECARPSVTSTSTSTSTTAPNGTGGGDGATSDGSMGQDGADADER</sequence>
<dbReference type="RefSeq" id="WP_153760192.1">
    <property type="nucleotide sequence ID" value="NZ_CP045851.1"/>
</dbReference>
<evidence type="ECO:0000256" key="1">
    <source>
        <dbReference type="SAM" id="MobiDB-lite"/>
    </source>
</evidence>